<organism evidence="1 2">
    <name type="scientific">Faecalibacterium prausnitzii</name>
    <dbReference type="NCBI Taxonomy" id="853"/>
    <lineage>
        <taxon>Bacteria</taxon>
        <taxon>Bacillati</taxon>
        <taxon>Bacillota</taxon>
        <taxon>Clostridia</taxon>
        <taxon>Eubacteriales</taxon>
        <taxon>Oscillospiraceae</taxon>
        <taxon>Faecalibacterium</taxon>
    </lineage>
</organism>
<dbReference type="AlphaFoldDB" id="A0A9E1LY02"/>
<accession>A0A9E1LY02</accession>
<evidence type="ECO:0008006" key="3">
    <source>
        <dbReference type="Google" id="ProtNLM"/>
    </source>
</evidence>
<dbReference type="Pfam" id="PF16784">
    <property type="entry name" value="HNHc_6"/>
    <property type="match status" value="1"/>
</dbReference>
<dbReference type="Proteomes" id="UP000811365">
    <property type="component" value="Unassembled WGS sequence"/>
</dbReference>
<comment type="caution">
    <text evidence="1">The sequence shown here is derived from an EMBL/GenBank/DDBJ whole genome shotgun (WGS) entry which is preliminary data.</text>
</comment>
<gene>
    <name evidence="1" type="ORF">KH315_06165</name>
</gene>
<evidence type="ECO:0000313" key="2">
    <source>
        <dbReference type="Proteomes" id="UP000811365"/>
    </source>
</evidence>
<name>A0A9E1LY02_9FIRM</name>
<reference evidence="1" key="1">
    <citation type="submission" date="2021-02" db="EMBL/GenBank/DDBJ databases">
        <title>Infant gut strain persistence is associated with maternal origin, phylogeny, and functional potential including surface adhesion and iron acquisition.</title>
        <authorList>
            <person name="Lou Y.C."/>
        </authorList>
    </citation>
    <scope>NUCLEOTIDE SEQUENCE</scope>
    <source>
        <strain evidence="1">L2_039_000G1_dasL2_039_000G1_maxbin2.maxbin.077</strain>
    </source>
</reference>
<proteinExistence type="predicted"/>
<dbReference type="EMBL" id="JAGZYH010000019">
    <property type="protein sequence ID" value="MBS6621734.1"/>
    <property type="molecule type" value="Genomic_DNA"/>
</dbReference>
<sequence>MKSPIDIVRGRIVDIDKHGIVTIKARYDDWPMLLKREYKECNIQMIDSRPLSDKQRRTCYKLIREISNYTGMGLDPTKEYMKLKFIAEDLQETADQMFSLSNAPMSLVCAFQRFLVRFILDWDIPCSFSLLDFVDDVQDYVYACLVSKKCCICGKPCDLHHVDHVGAGRDREEIIHEGMEVLPLCRGHHSEVHVIGWLTFQKKHHLTRGVLLDKHLCKLYRLKRKEESENAEQDNLDGQIDT</sequence>
<dbReference type="InterPro" id="IPR041242">
    <property type="entry name" value="HNHc_6"/>
</dbReference>
<evidence type="ECO:0000313" key="1">
    <source>
        <dbReference type="EMBL" id="MBS6621734.1"/>
    </source>
</evidence>
<protein>
    <recommendedName>
        <fullName evidence="3">DUF968 domain-containing protein</fullName>
    </recommendedName>
</protein>